<sequence>MPTSTIPELTLPLGTNPLLTNLAEVGGPETISWLPNAPGWFVLLGILLCFITFRLFLRVKRYFANIYRRAALKELQCLQNLELGSSRLPQLLRRTALYAFPREEVAPLIGQDWEKWLDSHCPGSQFSTQYSGLLATLAYSGGRGLSDLKRQECFKAVRHWIQHHEVKHD</sequence>
<proteinExistence type="predicted"/>
<evidence type="ECO:0000313" key="1">
    <source>
        <dbReference type="EMBL" id="MGI1898283.1"/>
    </source>
</evidence>
<name>A0ACC7RB45_9VIBR</name>
<protein>
    <submittedName>
        <fullName evidence="1">DUF4381 domain-containing protein</fullName>
    </submittedName>
</protein>
<comment type="caution">
    <text evidence="1">The sequence shown here is derived from an EMBL/GenBank/DDBJ whole genome shotgun (WGS) entry which is preliminary data.</text>
</comment>
<organism evidence="1 2">
    <name type="scientific">Vibrio campbellii</name>
    <dbReference type="NCBI Taxonomy" id="680"/>
    <lineage>
        <taxon>Bacteria</taxon>
        <taxon>Pseudomonadati</taxon>
        <taxon>Pseudomonadota</taxon>
        <taxon>Gammaproteobacteria</taxon>
        <taxon>Vibrionales</taxon>
        <taxon>Vibrionaceae</taxon>
        <taxon>Vibrio</taxon>
    </lineage>
</organism>
<accession>A0ACC7RB45</accession>
<reference evidence="1" key="1">
    <citation type="submission" date="2024-11" db="EMBL/GenBank/DDBJ databases">
        <title>Identification of new Vibrio campbellii strains harboring the pVA1 plasmid isolated from Penaeus vannamei postlarvae affected by outbreaks of acute hepatopancreatic necrosis disease (AHPND) in Mexico.</title>
        <authorList>
            <person name="Gomez-Gil B."/>
            <person name="Enciso-Ibarra J."/>
        </authorList>
    </citation>
    <scope>NUCLEOTIDE SEQUENCE</scope>
    <source>
        <strain evidence="1">M270204</strain>
    </source>
</reference>
<gene>
    <name evidence="1" type="ORF">REH74_012215</name>
</gene>
<dbReference type="EMBL" id="JAVHXJ020000050">
    <property type="protein sequence ID" value="MGI1898283.1"/>
    <property type="molecule type" value="Genomic_DNA"/>
</dbReference>
<evidence type="ECO:0000313" key="2">
    <source>
        <dbReference type="Proteomes" id="UP001354073"/>
    </source>
</evidence>
<dbReference type="Proteomes" id="UP001354073">
    <property type="component" value="Unassembled WGS sequence"/>
</dbReference>